<dbReference type="Proteomes" id="UP000177199">
    <property type="component" value="Unassembled WGS sequence"/>
</dbReference>
<keyword evidence="1" id="KW-1133">Transmembrane helix</keyword>
<accession>A0A1F7HIX3</accession>
<dbReference type="Pfam" id="PF26314">
    <property type="entry name" value="MptA_B_family"/>
    <property type="match status" value="1"/>
</dbReference>
<feature type="transmembrane region" description="Helical" evidence="1">
    <location>
        <begin position="76"/>
        <end position="95"/>
    </location>
</feature>
<feature type="transmembrane region" description="Helical" evidence="1">
    <location>
        <begin position="235"/>
        <end position="253"/>
    </location>
</feature>
<name>A0A1F7HIX3_9BACT</name>
<keyword evidence="1" id="KW-0812">Transmembrane</keyword>
<evidence type="ECO:0008006" key="4">
    <source>
        <dbReference type="Google" id="ProtNLM"/>
    </source>
</evidence>
<gene>
    <name evidence="2" type="ORF">A3F29_01095</name>
</gene>
<protein>
    <recommendedName>
        <fullName evidence="4">DUF2029 domain-containing protein</fullName>
    </recommendedName>
</protein>
<reference evidence="2 3" key="1">
    <citation type="journal article" date="2016" name="Nat. Commun.">
        <title>Thousands of microbial genomes shed light on interconnected biogeochemical processes in an aquifer system.</title>
        <authorList>
            <person name="Anantharaman K."/>
            <person name="Brown C.T."/>
            <person name="Hug L.A."/>
            <person name="Sharon I."/>
            <person name="Castelle C.J."/>
            <person name="Probst A.J."/>
            <person name="Thomas B.C."/>
            <person name="Singh A."/>
            <person name="Wilkins M.J."/>
            <person name="Karaoz U."/>
            <person name="Brodie E.L."/>
            <person name="Williams K.H."/>
            <person name="Hubbard S.S."/>
            <person name="Banfield J.F."/>
        </authorList>
    </citation>
    <scope>NUCLEOTIDE SEQUENCE [LARGE SCALE GENOMIC DNA]</scope>
</reference>
<dbReference type="GO" id="GO:0016020">
    <property type="term" value="C:membrane"/>
    <property type="evidence" value="ECO:0007669"/>
    <property type="project" value="InterPro"/>
</dbReference>
<feature type="transmembrane region" description="Helical" evidence="1">
    <location>
        <begin position="259"/>
        <end position="278"/>
    </location>
</feature>
<evidence type="ECO:0000313" key="3">
    <source>
        <dbReference type="Proteomes" id="UP000177199"/>
    </source>
</evidence>
<feature type="transmembrane region" description="Helical" evidence="1">
    <location>
        <begin position="290"/>
        <end position="315"/>
    </location>
</feature>
<feature type="transmembrane region" description="Helical" evidence="1">
    <location>
        <begin position="165"/>
        <end position="184"/>
    </location>
</feature>
<feature type="transmembrane region" description="Helical" evidence="1">
    <location>
        <begin position="335"/>
        <end position="354"/>
    </location>
</feature>
<evidence type="ECO:0000313" key="2">
    <source>
        <dbReference type="EMBL" id="OGK31169.1"/>
    </source>
</evidence>
<feature type="transmembrane region" description="Helical" evidence="1">
    <location>
        <begin position="51"/>
        <end position="69"/>
    </location>
</feature>
<proteinExistence type="predicted"/>
<organism evidence="2 3">
    <name type="scientific">Candidatus Roizmanbacteria bacterium RIFCSPHIGHO2_12_FULL_33_9</name>
    <dbReference type="NCBI Taxonomy" id="1802045"/>
    <lineage>
        <taxon>Bacteria</taxon>
        <taxon>Candidatus Roizmaniibacteriota</taxon>
    </lineage>
</organism>
<comment type="caution">
    <text evidence="2">The sequence shown here is derived from an EMBL/GenBank/DDBJ whole genome shotgun (WGS) entry which is preliminary data.</text>
</comment>
<dbReference type="EMBL" id="MFZV01000018">
    <property type="protein sequence ID" value="OGK31169.1"/>
    <property type="molecule type" value="Genomic_DNA"/>
</dbReference>
<feature type="transmembrane region" description="Helical" evidence="1">
    <location>
        <begin position="204"/>
        <end position="226"/>
    </location>
</feature>
<evidence type="ECO:0000256" key="1">
    <source>
        <dbReference type="SAM" id="Phobius"/>
    </source>
</evidence>
<dbReference type="PRINTS" id="PR01988">
    <property type="entry name" value="EXPORTERBACE"/>
</dbReference>
<feature type="transmembrane region" description="Helical" evidence="1">
    <location>
        <begin position="139"/>
        <end position="158"/>
    </location>
</feature>
<keyword evidence="1" id="KW-0472">Membrane</keyword>
<sequence>MIYWYFVILTLFSIYSYALVDPNFTLVNSPIWDFFRNQMVVLGYYQRDLSSFIYIAFVLILFYFHFYFLKRSKLLNIFKTSFGIVLILLISYPFLSHDFFNYMFDAKIFTLYGQNPYLHKALDYPADTWLRFMHWTHRTYPYGPVFLILSFIPSFLAFGKLILNFIFFKAFFAFFYVASVYFLSKINKNYAVFFATNPFILIEGLINSHNDIVAVGIAIIGVYFLLQNKNTVSRLLLLLSGGIKYITILMLFLSKKISSKWNTVVFAGLALILIYLSFISEIQPWYFLNLFIFIPFFPKLLSSFNIFFAGLLFSYYPFIAYGDWGVAKNIELKHWIILTFFVINLSYLFVYNFSNAKKTS</sequence>
<dbReference type="InterPro" id="IPR022324">
    <property type="entry name" value="Bacilysin_exporter_BacE_put"/>
</dbReference>
<dbReference type="AlphaFoldDB" id="A0A1F7HIX3"/>